<keyword evidence="4 5" id="KW-0472">Membrane</keyword>
<protein>
    <recommendedName>
        <fullName evidence="6">TMEM205-like domain-containing protein</fullName>
    </recommendedName>
</protein>
<organism evidence="7">
    <name type="scientific">hydrothermal vent metagenome</name>
    <dbReference type="NCBI Taxonomy" id="652676"/>
    <lineage>
        <taxon>unclassified sequences</taxon>
        <taxon>metagenomes</taxon>
        <taxon>ecological metagenomes</taxon>
    </lineage>
</organism>
<dbReference type="Pfam" id="PF13664">
    <property type="entry name" value="DUF4149"/>
    <property type="match status" value="1"/>
</dbReference>
<evidence type="ECO:0000256" key="4">
    <source>
        <dbReference type="ARBA" id="ARBA00023136"/>
    </source>
</evidence>
<evidence type="ECO:0000256" key="5">
    <source>
        <dbReference type="SAM" id="Phobius"/>
    </source>
</evidence>
<evidence type="ECO:0000259" key="6">
    <source>
        <dbReference type="Pfam" id="PF13664"/>
    </source>
</evidence>
<dbReference type="InterPro" id="IPR025423">
    <property type="entry name" value="TMEM205-like"/>
</dbReference>
<dbReference type="EMBL" id="UOGE01000078">
    <property type="protein sequence ID" value="VAX22673.1"/>
    <property type="molecule type" value="Genomic_DNA"/>
</dbReference>
<feature type="transmembrane region" description="Helical" evidence="5">
    <location>
        <begin position="81"/>
        <end position="100"/>
    </location>
</feature>
<feature type="transmembrane region" description="Helical" evidence="5">
    <location>
        <begin position="7"/>
        <end position="31"/>
    </location>
</feature>
<comment type="subcellular location">
    <subcellularLocation>
        <location evidence="1">Membrane</location>
    </subcellularLocation>
</comment>
<dbReference type="AlphaFoldDB" id="A0A3B1CDB2"/>
<evidence type="ECO:0000313" key="7">
    <source>
        <dbReference type="EMBL" id="VAX22673.1"/>
    </source>
</evidence>
<feature type="transmembrane region" description="Helical" evidence="5">
    <location>
        <begin position="136"/>
        <end position="157"/>
    </location>
</feature>
<gene>
    <name evidence="7" type="ORF">MNBD_NITROSPINAE02-1888</name>
</gene>
<feature type="domain" description="TMEM205-like" evidence="6">
    <location>
        <begin position="11"/>
        <end position="110"/>
    </location>
</feature>
<evidence type="ECO:0000256" key="2">
    <source>
        <dbReference type="ARBA" id="ARBA00022692"/>
    </source>
</evidence>
<reference evidence="7" key="1">
    <citation type="submission" date="2018-06" db="EMBL/GenBank/DDBJ databases">
        <authorList>
            <person name="Zhirakovskaya E."/>
        </authorList>
    </citation>
    <scope>NUCLEOTIDE SEQUENCE</scope>
</reference>
<accession>A0A3B1CDB2</accession>
<evidence type="ECO:0000256" key="1">
    <source>
        <dbReference type="ARBA" id="ARBA00004370"/>
    </source>
</evidence>
<name>A0A3B1CDB2_9ZZZZ</name>
<feature type="transmembrane region" description="Helical" evidence="5">
    <location>
        <begin position="51"/>
        <end position="69"/>
    </location>
</feature>
<keyword evidence="3 5" id="KW-1133">Transmembrane helix</keyword>
<sequence>MLGAIKYFHLLSMTVWIGSMVFFSFVVAPAVFKNFERQMAGDIVGLVFPKYFMLGMICAVIALVTLFMLGSKVGFVPHIKVGLILLCLMGGLVASQGFVLGPKARQVKADIRALADDDANKQQLRKKFGKLHGASVVINVVILFLGLGLLFFIIRYISLS</sequence>
<dbReference type="GO" id="GO:0016020">
    <property type="term" value="C:membrane"/>
    <property type="evidence" value="ECO:0007669"/>
    <property type="project" value="UniProtKB-SubCell"/>
</dbReference>
<evidence type="ECO:0000256" key="3">
    <source>
        <dbReference type="ARBA" id="ARBA00022989"/>
    </source>
</evidence>
<proteinExistence type="predicted"/>
<keyword evidence="2 5" id="KW-0812">Transmembrane</keyword>